<evidence type="ECO:0000256" key="1">
    <source>
        <dbReference type="ARBA" id="ARBA00022448"/>
    </source>
</evidence>
<evidence type="ECO:0000259" key="8">
    <source>
        <dbReference type="PROSITE" id="PS51379"/>
    </source>
</evidence>
<feature type="domain" description="4Fe-4S ferredoxin-type" evidence="8">
    <location>
        <begin position="47"/>
        <end position="79"/>
    </location>
</feature>
<reference evidence="9 10" key="1">
    <citation type="journal article" date="2012" name="BMC Microbiol.">
        <title>Genome sequence of Desulfitobacterium hafniense DCB-2, a Gram-positive anaerobe capable of dehalogenation and metal reduction.</title>
        <authorList>
            <person name="Kim S.H."/>
            <person name="Harzman C."/>
            <person name="Davis J.K."/>
            <person name="Hutcheson R."/>
            <person name="Broderick J.B."/>
            <person name="Marsh T.L."/>
            <person name="Tiedje J.M."/>
        </authorList>
    </citation>
    <scope>NUCLEOTIDE SEQUENCE [LARGE SCALE GENOMIC DNA]</scope>
    <source>
        <strain evidence="10">DSM 10664 / DCB-2</strain>
    </source>
</reference>
<dbReference type="PANTHER" id="PTHR43177">
    <property type="entry name" value="PROTEIN NRFC"/>
    <property type="match status" value="1"/>
</dbReference>
<dbReference type="PROSITE" id="PS00198">
    <property type="entry name" value="4FE4S_FER_1"/>
    <property type="match status" value="1"/>
</dbReference>
<keyword evidence="7" id="KW-0411">Iron-sulfur</keyword>
<keyword evidence="6" id="KW-0408">Iron</keyword>
<dbReference type="Pfam" id="PF12800">
    <property type="entry name" value="Fer4_4"/>
    <property type="match status" value="1"/>
</dbReference>
<dbReference type="EMBL" id="CP001336">
    <property type="protein sequence ID" value="ACL21175.1"/>
    <property type="molecule type" value="Genomic_DNA"/>
</dbReference>
<evidence type="ECO:0000256" key="2">
    <source>
        <dbReference type="ARBA" id="ARBA00022485"/>
    </source>
</evidence>
<dbReference type="SUPFAM" id="SSF54862">
    <property type="entry name" value="4Fe-4S ferredoxins"/>
    <property type="match status" value="1"/>
</dbReference>
<sequence>MSDMAMLIDSTSCIGCKACLAACKQENGLATDNNYLKMHPVEFLNDHYVRYYAHVSCRHCSEPQCAAVCPVGAIKSTDDGVVLHNELLCIGCQVCAAVCPYAAMGIMNNGLVGKCTLCQERLSSGLSPACVSVCPTGARVFDAKEKVAKLAREREIAAEKKGYKAQVEGLDNHNKVLTLLPNRITVTGRPSIPT</sequence>
<dbReference type="InterPro" id="IPR017896">
    <property type="entry name" value="4Fe4S_Fe-S-bd"/>
</dbReference>
<keyword evidence="2" id="KW-0004">4Fe-4S</keyword>
<dbReference type="InterPro" id="IPR017900">
    <property type="entry name" value="4Fe4S_Fe_S_CS"/>
</dbReference>
<dbReference type="AlphaFoldDB" id="B8G1C2"/>
<evidence type="ECO:0000256" key="3">
    <source>
        <dbReference type="ARBA" id="ARBA00022723"/>
    </source>
</evidence>
<dbReference type="GO" id="GO:0046872">
    <property type="term" value="F:metal ion binding"/>
    <property type="evidence" value="ECO:0007669"/>
    <property type="project" value="UniProtKB-KW"/>
</dbReference>
<feature type="domain" description="4Fe-4S ferredoxin-type" evidence="8">
    <location>
        <begin position="80"/>
        <end position="109"/>
    </location>
</feature>
<keyword evidence="3" id="KW-0479">Metal-binding</keyword>
<feature type="domain" description="4Fe-4S ferredoxin-type" evidence="8">
    <location>
        <begin position="4"/>
        <end position="34"/>
    </location>
</feature>
<evidence type="ECO:0000256" key="6">
    <source>
        <dbReference type="ARBA" id="ARBA00023004"/>
    </source>
</evidence>
<keyword evidence="5" id="KW-0249">Electron transport</keyword>
<dbReference type="GO" id="GO:0051539">
    <property type="term" value="F:4 iron, 4 sulfur cluster binding"/>
    <property type="evidence" value="ECO:0007669"/>
    <property type="project" value="UniProtKB-KW"/>
</dbReference>
<protein>
    <submittedName>
        <fullName evidence="9">4Fe-4S ferredoxin iron-sulfur binding domain protein</fullName>
    </submittedName>
</protein>
<name>B8G1C2_DESHD</name>
<organism evidence="9 10">
    <name type="scientific">Desulfitobacterium hafniense (strain DSM 10664 / DCB-2)</name>
    <dbReference type="NCBI Taxonomy" id="272564"/>
    <lineage>
        <taxon>Bacteria</taxon>
        <taxon>Bacillati</taxon>
        <taxon>Bacillota</taxon>
        <taxon>Clostridia</taxon>
        <taxon>Eubacteriales</taxon>
        <taxon>Desulfitobacteriaceae</taxon>
        <taxon>Desulfitobacterium</taxon>
    </lineage>
</organism>
<gene>
    <name evidence="9" type="ordered locus">Dhaf_3152</name>
</gene>
<evidence type="ECO:0000313" key="9">
    <source>
        <dbReference type="EMBL" id="ACL21175.1"/>
    </source>
</evidence>
<dbReference type="PROSITE" id="PS51379">
    <property type="entry name" value="4FE4S_FER_2"/>
    <property type="match status" value="3"/>
</dbReference>
<keyword evidence="4" id="KW-0677">Repeat</keyword>
<keyword evidence="1" id="KW-0813">Transport</keyword>
<dbReference type="KEGG" id="dhd:Dhaf_3152"/>
<dbReference type="Gene3D" id="3.30.70.20">
    <property type="match status" value="2"/>
</dbReference>
<dbReference type="PANTHER" id="PTHR43177:SF5">
    <property type="entry name" value="ANAEROBIC DIMETHYL SULFOXIDE REDUCTASE CHAIN B-RELATED"/>
    <property type="match status" value="1"/>
</dbReference>
<proteinExistence type="predicted"/>
<evidence type="ECO:0000256" key="7">
    <source>
        <dbReference type="ARBA" id="ARBA00023014"/>
    </source>
</evidence>
<evidence type="ECO:0000313" key="10">
    <source>
        <dbReference type="Proteomes" id="UP000007726"/>
    </source>
</evidence>
<evidence type="ECO:0000256" key="5">
    <source>
        <dbReference type="ARBA" id="ARBA00022982"/>
    </source>
</evidence>
<dbReference type="InterPro" id="IPR050954">
    <property type="entry name" value="ET_IronSulfur_Cluster-Binding"/>
</dbReference>
<dbReference type="HOGENOM" id="CLU_043374_2_1_9"/>
<accession>B8G1C2</accession>
<evidence type="ECO:0000256" key="4">
    <source>
        <dbReference type="ARBA" id="ARBA00022737"/>
    </source>
</evidence>
<dbReference type="Pfam" id="PF13247">
    <property type="entry name" value="Fer4_11"/>
    <property type="match status" value="1"/>
</dbReference>
<dbReference type="RefSeq" id="WP_015944427.1">
    <property type="nucleotide sequence ID" value="NC_011830.1"/>
</dbReference>
<dbReference type="Proteomes" id="UP000007726">
    <property type="component" value="Chromosome"/>
</dbReference>